<evidence type="ECO:0000313" key="2">
    <source>
        <dbReference type="Proteomes" id="UP000886889"/>
    </source>
</evidence>
<protein>
    <submittedName>
        <fullName evidence="1">Uncharacterized protein</fullName>
    </submittedName>
</protein>
<accession>A0A9D1NWM3</accession>
<proteinExistence type="predicted"/>
<dbReference type="Proteomes" id="UP000886889">
    <property type="component" value="Unassembled WGS sequence"/>
</dbReference>
<organism evidence="1 2">
    <name type="scientific">Candidatus Merdiplasma excrementigallinarum</name>
    <dbReference type="NCBI Taxonomy" id="2840864"/>
    <lineage>
        <taxon>Bacteria</taxon>
        <taxon>Bacillati</taxon>
        <taxon>Bacillota</taxon>
        <taxon>Clostridia</taxon>
        <taxon>Lachnospirales</taxon>
        <taxon>Lachnospiraceae</taxon>
        <taxon>Lachnospiraceae incertae sedis</taxon>
        <taxon>Candidatus Merdiplasma</taxon>
    </lineage>
</organism>
<dbReference type="AlphaFoldDB" id="A0A9D1NWM3"/>
<feature type="non-terminal residue" evidence="1">
    <location>
        <position position="245"/>
    </location>
</feature>
<gene>
    <name evidence="1" type="ORF">IAC80_00295</name>
</gene>
<comment type="caution">
    <text evidence="1">The sequence shown here is derived from an EMBL/GenBank/DDBJ whole genome shotgun (WGS) entry which is preliminary data.</text>
</comment>
<evidence type="ECO:0000313" key="1">
    <source>
        <dbReference type="EMBL" id="HIV22353.1"/>
    </source>
</evidence>
<dbReference type="EMBL" id="DVOS01000002">
    <property type="protein sequence ID" value="HIV22353.1"/>
    <property type="molecule type" value="Genomic_DNA"/>
</dbReference>
<sequence>MTDNSVLLKQIFRNPVMASYDASCKRLLSNKTILAWIIKSCIKEYEACEIEYIAKYCLEENSMVGQAAVHPDEVFCGEQIRGSAQQDTSAQEGTITYDIKVCAWLPGTEERKERGRLFLDIEAQNDFHPGYPVVTRGIYYVGRMISAQYGTEFTHSRYGDLKKVYSIWICSNPPVGLRRTMNTYGITEKCLAGAVKEPENHYDLLEVLLSPYMRAGEKIKILKDEFSIVMERKFEEEVREMCDLS</sequence>
<reference evidence="1" key="2">
    <citation type="journal article" date="2021" name="PeerJ">
        <title>Extensive microbial diversity within the chicken gut microbiome revealed by metagenomics and culture.</title>
        <authorList>
            <person name="Gilroy R."/>
            <person name="Ravi A."/>
            <person name="Getino M."/>
            <person name="Pursley I."/>
            <person name="Horton D.L."/>
            <person name="Alikhan N.F."/>
            <person name="Baker D."/>
            <person name="Gharbi K."/>
            <person name="Hall N."/>
            <person name="Watson M."/>
            <person name="Adriaenssens E.M."/>
            <person name="Foster-Nyarko E."/>
            <person name="Jarju S."/>
            <person name="Secka A."/>
            <person name="Antonio M."/>
            <person name="Oren A."/>
            <person name="Chaudhuri R.R."/>
            <person name="La Ragione R."/>
            <person name="Hildebrand F."/>
            <person name="Pallen M.J."/>
        </authorList>
    </citation>
    <scope>NUCLEOTIDE SEQUENCE</scope>
    <source>
        <strain evidence="1">ChiBcec6-7307</strain>
    </source>
</reference>
<name>A0A9D1NWM3_9FIRM</name>
<reference evidence="1" key="1">
    <citation type="submission" date="2020-10" db="EMBL/GenBank/DDBJ databases">
        <authorList>
            <person name="Gilroy R."/>
        </authorList>
    </citation>
    <scope>NUCLEOTIDE SEQUENCE</scope>
    <source>
        <strain evidence="1">ChiBcec6-7307</strain>
    </source>
</reference>